<sequence length="328" mass="36540">MVVMALPELGRGHSAAYRALYLCAYVVWIVPLCLIQRHLWRQRAAWWKAVLVLLVLTYVLSLINNAIGLYMAVTWKQVPGYQPAFIFRGLDGCWLALIAFCAIHAVVAYYTELQASQARAESAISHARDAELRALRYQLQPHFLFNTLNAISTLVASGENRDANRMIARLADFLRATLEGNERSHEVALADELALMEAYLDVEKARLGRRLVVRTQVGPDVLGAMVPYLLLQPLVENAIRHGIAQRTAPGRLDLTVSRQSGRLRMDVANDGSTDETLDVAHRSPAIGLSNVRKRLENLYPNDHAIDAGPRPDGGYAVHIDVPYREATV</sequence>
<dbReference type="EMBL" id="JADIKD010000008">
    <property type="protein sequence ID" value="MFK2917065.1"/>
    <property type="molecule type" value="Genomic_DNA"/>
</dbReference>
<feature type="domain" description="Signal transduction histidine kinase internal region" evidence="2">
    <location>
        <begin position="130"/>
        <end position="211"/>
    </location>
</feature>
<dbReference type="InterPro" id="IPR036890">
    <property type="entry name" value="HATPase_C_sf"/>
</dbReference>
<name>A0ABW8K2C3_9GAMM</name>
<dbReference type="InterPro" id="IPR050640">
    <property type="entry name" value="Bact_2-comp_sensor_kinase"/>
</dbReference>
<dbReference type="Proteomes" id="UP001620408">
    <property type="component" value="Unassembled WGS sequence"/>
</dbReference>
<feature type="transmembrane region" description="Helical" evidence="1">
    <location>
        <begin position="46"/>
        <end position="73"/>
    </location>
</feature>
<keyword evidence="1" id="KW-0472">Membrane</keyword>
<keyword evidence="1" id="KW-0812">Transmembrane</keyword>
<feature type="transmembrane region" description="Helical" evidence="1">
    <location>
        <begin position="15"/>
        <end position="34"/>
    </location>
</feature>
<organism evidence="3 4">
    <name type="scientific">Dyella koreensis</name>
    <dbReference type="NCBI Taxonomy" id="311235"/>
    <lineage>
        <taxon>Bacteria</taxon>
        <taxon>Pseudomonadati</taxon>
        <taxon>Pseudomonadota</taxon>
        <taxon>Gammaproteobacteria</taxon>
        <taxon>Lysobacterales</taxon>
        <taxon>Rhodanobacteraceae</taxon>
        <taxon>Dyella</taxon>
    </lineage>
</organism>
<proteinExistence type="predicted"/>
<keyword evidence="3" id="KW-0418">Kinase</keyword>
<dbReference type="InterPro" id="IPR010559">
    <property type="entry name" value="Sig_transdc_His_kin_internal"/>
</dbReference>
<accession>A0ABW8K2C3</accession>
<gene>
    <name evidence="3" type="ORF">ISS97_07310</name>
</gene>
<dbReference type="GO" id="GO:0016301">
    <property type="term" value="F:kinase activity"/>
    <property type="evidence" value="ECO:0007669"/>
    <property type="project" value="UniProtKB-KW"/>
</dbReference>
<dbReference type="Pfam" id="PF06580">
    <property type="entry name" value="His_kinase"/>
    <property type="match status" value="1"/>
</dbReference>
<evidence type="ECO:0000313" key="4">
    <source>
        <dbReference type="Proteomes" id="UP001620408"/>
    </source>
</evidence>
<protein>
    <submittedName>
        <fullName evidence="3">Histidine kinase</fullName>
    </submittedName>
</protein>
<evidence type="ECO:0000313" key="3">
    <source>
        <dbReference type="EMBL" id="MFK2917065.1"/>
    </source>
</evidence>
<dbReference type="PANTHER" id="PTHR34220">
    <property type="entry name" value="SENSOR HISTIDINE KINASE YPDA"/>
    <property type="match status" value="1"/>
</dbReference>
<reference evidence="3 4" key="1">
    <citation type="submission" date="2020-10" db="EMBL/GenBank/DDBJ databases">
        <title>Phylogeny of dyella-like bacteria.</title>
        <authorList>
            <person name="Fu J."/>
        </authorList>
    </citation>
    <scope>NUCLEOTIDE SEQUENCE [LARGE SCALE GENOMIC DNA]</scope>
    <source>
        <strain evidence="3 4">BB4</strain>
    </source>
</reference>
<comment type="caution">
    <text evidence="3">The sequence shown here is derived from an EMBL/GenBank/DDBJ whole genome shotgun (WGS) entry which is preliminary data.</text>
</comment>
<dbReference type="SUPFAM" id="SSF55874">
    <property type="entry name" value="ATPase domain of HSP90 chaperone/DNA topoisomerase II/histidine kinase"/>
    <property type="match status" value="1"/>
</dbReference>
<keyword evidence="4" id="KW-1185">Reference proteome</keyword>
<keyword evidence="1" id="KW-1133">Transmembrane helix</keyword>
<dbReference type="Gene3D" id="3.30.565.10">
    <property type="entry name" value="Histidine kinase-like ATPase, C-terminal domain"/>
    <property type="match status" value="1"/>
</dbReference>
<evidence type="ECO:0000256" key="1">
    <source>
        <dbReference type="SAM" id="Phobius"/>
    </source>
</evidence>
<keyword evidence="3" id="KW-0808">Transferase</keyword>
<evidence type="ECO:0000259" key="2">
    <source>
        <dbReference type="Pfam" id="PF06580"/>
    </source>
</evidence>
<feature type="transmembrane region" description="Helical" evidence="1">
    <location>
        <begin position="85"/>
        <end position="110"/>
    </location>
</feature>
<dbReference type="PANTHER" id="PTHR34220:SF7">
    <property type="entry name" value="SENSOR HISTIDINE KINASE YPDA"/>
    <property type="match status" value="1"/>
</dbReference>